<dbReference type="SMART" id="SM00248">
    <property type="entry name" value="ANK"/>
    <property type="match status" value="8"/>
</dbReference>
<gene>
    <name evidence="4" type="ORF">NCTC11179_03600</name>
</gene>
<keyword evidence="1" id="KW-0677">Repeat</keyword>
<evidence type="ECO:0000313" key="4">
    <source>
        <dbReference type="EMBL" id="STZ70075.1"/>
    </source>
</evidence>
<dbReference type="InterPro" id="IPR036770">
    <property type="entry name" value="Ankyrin_rpt-contain_sf"/>
</dbReference>
<sequence length="483" mass="53545">MNETIFKGIEDCYVRNKFSRGGEKVNVLEQIQLLEDKKISTTTGDTLYHLAARYLDLDTINYLHQEGIKPRTNDRDQTPLHYLAQAHTNEKDYAALAEAIYNCTMALIKAGVNPKKKNQEGIPAYWKAGEAACYPFIQAMADTEIKVDQVGEEGKNLLHVLCYRLVHRKNIEGVVEATGKTIQVILAHQLLDPEDKDIFDRTPIYYAQSADVKEIAAILSGDALALVTGGMDLNQAVLNRDLQAVQALLNNGEDINQLFDANGRSALMLACEYPNPEMVELLVKHQVDVNLKSGINGTTAVYYLLEKAIYNLGRGVQGGQTDRVIRHIFKLLLDCDLQVNDTIHQHDGTTALMHLVSNQQLSGLMNSMVEDLIDADCNLNQTNNSGQTALMLFAFAGNEDRDNIIELLLDNDANTRLLDKESNTALMYAALNHHAMSAKKIGILLLDADASIINQVNNQGKTALDLAVEQNNEALVKVILNKM</sequence>
<dbReference type="RefSeq" id="WP_115092643.1">
    <property type="nucleotide sequence ID" value="NZ_CP068107.1"/>
</dbReference>
<dbReference type="AlphaFoldDB" id="A0A378U456"/>
<dbReference type="PROSITE" id="PS50297">
    <property type="entry name" value="ANK_REP_REGION"/>
    <property type="match status" value="1"/>
</dbReference>
<evidence type="ECO:0000313" key="5">
    <source>
        <dbReference type="Proteomes" id="UP000255024"/>
    </source>
</evidence>
<dbReference type="Pfam" id="PF12796">
    <property type="entry name" value="Ank_2"/>
    <property type="match status" value="2"/>
</dbReference>
<feature type="repeat" description="ANK" evidence="3">
    <location>
        <begin position="385"/>
        <end position="420"/>
    </location>
</feature>
<protein>
    <submittedName>
        <fullName evidence="4">Ankyrin repeats (3 copies)</fullName>
    </submittedName>
</protein>
<dbReference type="PANTHER" id="PTHR24198">
    <property type="entry name" value="ANKYRIN REPEAT AND PROTEIN KINASE DOMAIN-CONTAINING PROTEIN"/>
    <property type="match status" value="1"/>
</dbReference>
<name>A0A378U456_MYROD</name>
<dbReference type="InterPro" id="IPR002110">
    <property type="entry name" value="Ankyrin_rpt"/>
</dbReference>
<accession>A0A378U456</accession>
<dbReference type="SUPFAM" id="SSF48403">
    <property type="entry name" value="Ankyrin repeat"/>
    <property type="match status" value="2"/>
</dbReference>
<dbReference type="PROSITE" id="PS50088">
    <property type="entry name" value="ANK_REPEAT"/>
    <property type="match status" value="2"/>
</dbReference>
<keyword evidence="2 3" id="KW-0040">ANK repeat</keyword>
<organism evidence="4 5">
    <name type="scientific">Myroides odoratus</name>
    <name type="common">Flavobacterium odoratum</name>
    <dbReference type="NCBI Taxonomy" id="256"/>
    <lineage>
        <taxon>Bacteria</taxon>
        <taxon>Pseudomonadati</taxon>
        <taxon>Bacteroidota</taxon>
        <taxon>Flavobacteriia</taxon>
        <taxon>Flavobacteriales</taxon>
        <taxon>Flavobacteriaceae</taxon>
        <taxon>Myroides</taxon>
    </lineage>
</organism>
<dbReference type="Proteomes" id="UP000255024">
    <property type="component" value="Unassembled WGS sequence"/>
</dbReference>
<dbReference type="Gene3D" id="1.25.40.20">
    <property type="entry name" value="Ankyrin repeat-containing domain"/>
    <property type="match status" value="5"/>
</dbReference>
<evidence type="ECO:0000256" key="3">
    <source>
        <dbReference type="PROSITE-ProRule" id="PRU00023"/>
    </source>
</evidence>
<evidence type="ECO:0000256" key="1">
    <source>
        <dbReference type="ARBA" id="ARBA00022737"/>
    </source>
</evidence>
<feature type="repeat" description="ANK" evidence="3">
    <location>
        <begin position="262"/>
        <end position="294"/>
    </location>
</feature>
<proteinExistence type="predicted"/>
<keyword evidence="5" id="KW-1185">Reference proteome</keyword>
<evidence type="ECO:0000256" key="2">
    <source>
        <dbReference type="ARBA" id="ARBA00023043"/>
    </source>
</evidence>
<dbReference type="EMBL" id="UGQL01000002">
    <property type="protein sequence ID" value="STZ70075.1"/>
    <property type="molecule type" value="Genomic_DNA"/>
</dbReference>
<dbReference type="PANTHER" id="PTHR24198:SF165">
    <property type="entry name" value="ANKYRIN REPEAT-CONTAINING PROTEIN-RELATED"/>
    <property type="match status" value="1"/>
</dbReference>
<reference evidence="4 5" key="1">
    <citation type="submission" date="2018-06" db="EMBL/GenBank/DDBJ databases">
        <authorList>
            <consortium name="Pathogen Informatics"/>
            <person name="Doyle S."/>
        </authorList>
    </citation>
    <scope>NUCLEOTIDE SEQUENCE [LARGE SCALE GENOMIC DNA]</scope>
    <source>
        <strain evidence="4 5">NCTC11179</strain>
    </source>
</reference>